<organism evidence="2 3">
    <name type="scientific">Setomelanomma holmii</name>
    <dbReference type="NCBI Taxonomy" id="210430"/>
    <lineage>
        <taxon>Eukaryota</taxon>
        <taxon>Fungi</taxon>
        <taxon>Dikarya</taxon>
        <taxon>Ascomycota</taxon>
        <taxon>Pezizomycotina</taxon>
        <taxon>Dothideomycetes</taxon>
        <taxon>Pleosporomycetidae</taxon>
        <taxon>Pleosporales</taxon>
        <taxon>Pleosporineae</taxon>
        <taxon>Phaeosphaeriaceae</taxon>
        <taxon>Setomelanomma</taxon>
    </lineage>
</organism>
<feature type="domain" description="Tc1-like transposase DDE" evidence="1">
    <location>
        <begin position="231"/>
        <end position="264"/>
    </location>
</feature>
<comment type="caution">
    <text evidence="2">The sequence shown here is derived from an EMBL/GenBank/DDBJ whole genome shotgun (WGS) entry which is preliminary data.</text>
</comment>
<dbReference type="GO" id="GO:0003676">
    <property type="term" value="F:nucleic acid binding"/>
    <property type="evidence" value="ECO:0007669"/>
    <property type="project" value="InterPro"/>
</dbReference>
<accession>A0A9P4H501</accession>
<keyword evidence="3" id="KW-1185">Reference proteome</keyword>
<gene>
    <name evidence="2" type="ORF">EK21DRAFT_92136</name>
</gene>
<dbReference type="Gene3D" id="3.30.420.10">
    <property type="entry name" value="Ribonuclease H-like superfamily/Ribonuclease H"/>
    <property type="match status" value="1"/>
</dbReference>
<evidence type="ECO:0000313" key="3">
    <source>
        <dbReference type="Proteomes" id="UP000799777"/>
    </source>
</evidence>
<dbReference type="InterPro" id="IPR038717">
    <property type="entry name" value="Tc1-like_DDE_dom"/>
</dbReference>
<proteinExistence type="predicted"/>
<dbReference type="AlphaFoldDB" id="A0A9P4H501"/>
<dbReference type="Proteomes" id="UP000799777">
    <property type="component" value="Unassembled WGS sequence"/>
</dbReference>
<protein>
    <recommendedName>
        <fullName evidence="1">Tc1-like transposase DDE domain-containing protein</fullName>
    </recommendedName>
</protein>
<sequence length="322" mass="37977">MTSINIFAAIQRPCTPEQDKILKVPDTEERAHFFWHVDTRRKGETMADICASHGIGTATGYCWRRERAYFGDWRRVRKQKAAEKGQKLGRPFRVSDEKLQSLLTDENNPVCNAPLEVQQQVNDISLCPRALRYNLSNRKDAHVYKAAYTDELLPANKRLRQHYSDLYYNEELRGFWDAVYFTDEAHYNPTEDFQPPQILRQREVQGSGHHMTQEYYTSNVLPSYIKWVHKARLLLYHPSQSPDLNPIEGVWLILKQRAKRRIYYSKAGQRKWDGTKTHLKEILTEVWDSITMEQIRDHIAEMPARVKELRRNGGEKIRSKCW</sequence>
<evidence type="ECO:0000259" key="1">
    <source>
        <dbReference type="Pfam" id="PF13358"/>
    </source>
</evidence>
<reference evidence="2" key="1">
    <citation type="journal article" date="2020" name="Stud. Mycol.">
        <title>101 Dothideomycetes genomes: a test case for predicting lifestyles and emergence of pathogens.</title>
        <authorList>
            <person name="Haridas S."/>
            <person name="Albert R."/>
            <person name="Binder M."/>
            <person name="Bloem J."/>
            <person name="Labutti K."/>
            <person name="Salamov A."/>
            <person name="Andreopoulos B."/>
            <person name="Baker S."/>
            <person name="Barry K."/>
            <person name="Bills G."/>
            <person name="Bluhm B."/>
            <person name="Cannon C."/>
            <person name="Castanera R."/>
            <person name="Culley D."/>
            <person name="Daum C."/>
            <person name="Ezra D."/>
            <person name="Gonzalez J."/>
            <person name="Henrissat B."/>
            <person name="Kuo A."/>
            <person name="Liang C."/>
            <person name="Lipzen A."/>
            <person name="Lutzoni F."/>
            <person name="Magnuson J."/>
            <person name="Mondo S."/>
            <person name="Nolan M."/>
            <person name="Ohm R."/>
            <person name="Pangilinan J."/>
            <person name="Park H.-J."/>
            <person name="Ramirez L."/>
            <person name="Alfaro M."/>
            <person name="Sun H."/>
            <person name="Tritt A."/>
            <person name="Yoshinaga Y."/>
            <person name="Zwiers L.-H."/>
            <person name="Turgeon B."/>
            <person name="Goodwin S."/>
            <person name="Spatafora J."/>
            <person name="Crous P."/>
            <person name="Grigoriev I."/>
        </authorList>
    </citation>
    <scope>NUCLEOTIDE SEQUENCE</scope>
    <source>
        <strain evidence="2">CBS 110217</strain>
    </source>
</reference>
<evidence type="ECO:0000313" key="2">
    <source>
        <dbReference type="EMBL" id="KAF2026781.1"/>
    </source>
</evidence>
<dbReference type="OrthoDB" id="3794698at2759"/>
<dbReference type="Pfam" id="PF13358">
    <property type="entry name" value="DDE_3"/>
    <property type="match status" value="1"/>
</dbReference>
<dbReference type="InterPro" id="IPR036397">
    <property type="entry name" value="RNaseH_sf"/>
</dbReference>
<name>A0A9P4H501_9PLEO</name>
<dbReference type="EMBL" id="ML978237">
    <property type="protein sequence ID" value="KAF2026781.1"/>
    <property type="molecule type" value="Genomic_DNA"/>
</dbReference>